<keyword evidence="3" id="KW-0812">Transmembrane</keyword>
<gene>
    <name evidence="5" type="ORF">DFR56_11080</name>
</gene>
<dbReference type="SUPFAM" id="SSF103481">
    <property type="entry name" value="Multidrug resistance efflux transporter EmrE"/>
    <property type="match status" value="2"/>
</dbReference>
<dbReference type="AlphaFoldDB" id="A0A2V3VVA9"/>
<feature type="transmembrane region" description="Helical" evidence="3">
    <location>
        <begin position="214"/>
        <end position="234"/>
    </location>
</feature>
<dbReference type="Proteomes" id="UP000247978">
    <property type="component" value="Unassembled WGS sequence"/>
</dbReference>
<feature type="transmembrane region" description="Helical" evidence="3">
    <location>
        <begin position="152"/>
        <end position="170"/>
    </location>
</feature>
<dbReference type="PANTHER" id="PTHR12715:SF4">
    <property type="entry name" value="EAMA DOMAIN-CONTAINING PROTEIN"/>
    <property type="match status" value="1"/>
</dbReference>
<proteinExistence type="inferred from homology"/>
<protein>
    <submittedName>
        <fullName evidence="5">Drug/metabolite transporter (DMT)-like permease</fullName>
    </submittedName>
</protein>
<dbReference type="InterPro" id="IPR000620">
    <property type="entry name" value="EamA_dom"/>
</dbReference>
<accession>A0A2V3VVA9</accession>
<keyword evidence="3" id="KW-1133">Transmembrane helix</keyword>
<dbReference type="InterPro" id="IPR052756">
    <property type="entry name" value="Alkyne_AA_exporter"/>
</dbReference>
<feature type="transmembrane region" description="Helical" evidence="3">
    <location>
        <begin position="246"/>
        <end position="262"/>
    </location>
</feature>
<name>A0A2V3VVA9_9BACI</name>
<evidence type="ECO:0000256" key="3">
    <source>
        <dbReference type="SAM" id="Phobius"/>
    </source>
</evidence>
<evidence type="ECO:0000313" key="6">
    <source>
        <dbReference type="Proteomes" id="UP000247978"/>
    </source>
</evidence>
<keyword evidence="6" id="KW-1185">Reference proteome</keyword>
<feature type="domain" description="EamA" evidence="4">
    <location>
        <begin position="6"/>
        <end position="139"/>
    </location>
</feature>
<feature type="transmembrane region" description="Helical" evidence="3">
    <location>
        <begin position="268"/>
        <end position="287"/>
    </location>
</feature>
<comment type="subcellular location">
    <subcellularLocation>
        <location evidence="1">Endomembrane system</location>
        <topology evidence="1">Multi-pass membrane protein</topology>
    </subcellularLocation>
</comment>
<dbReference type="OrthoDB" id="9809509at2"/>
<dbReference type="PANTHER" id="PTHR12715">
    <property type="entry name" value="TRANSPORTER, DRUG/METABOLITE EXPORTER FAMILY"/>
    <property type="match status" value="1"/>
</dbReference>
<evidence type="ECO:0000313" key="5">
    <source>
        <dbReference type="EMBL" id="PXW85580.1"/>
    </source>
</evidence>
<evidence type="ECO:0000259" key="4">
    <source>
        <dbReference type="Pfam" id="PF00892"/>
    </source>
</evidence>
<reference evidence="5 6" key="1">
    <citation type="submission" date="2018-05" db="EMBL/GenBank/DDBJ databases">
        <title>Genomic Encyclopedia of Type Strains, Phase IV (KMG-IV): sequencing the most valuable type-strain genomes for metagenomic binning, comparative biology and taxonomic classification.</title>
        <authorList>
            <person name="Goeker M."/>
        </authorList>
    </citation>
    <scope>NUCLEOTIDE SEQUENCE [LARGE SCALE GENOMIC DNA]</scope>
    <source>
        <strain evidence="5 6">DSM 28556</strain>
    </source>
</reference>
<organism evidence="5 6">
    <name type="scientific">Pseudogracilibacillus auburnensis</name>
    <dbReference type="NCBI Taxonomy" id="1494959"/>
    <lineage>
        <taxon>Bacteria</taxon>
        <taxon>Bacillati</taxon>
        <taxon>Bacillota</taxon>
        <taxon>Bacilli</taxon>
        <taxon>Bacillales</taxon>
        <taxon>Bacillaceae</taxon>
        <taxon>Pseudogracilibacillus</taxon>
    </lineage>
</organism>
<evidence type="ECO:0000256" key="2">
    <source>
        <dbReference type="ARBA" id="ARBA00007362"/>
    </source>
</evidence>
<dbReference type="GO" id="GO:0016020">
    <property type="term" value="C:membrane"/>
    <property type="evidence" value="ECO:0007669"/>
    <property type="project" value="InterPro"/>
</dbReference>
<feature type="transmembrane region" description="Helical" evidence="3">
    <location>
        <begin position="66"/>
        <end position="84"/>
    </location>
</feature>
<feature type="transmembrane region" description="Helical" evidence="3">
    <location>
        <begin position="122"/>
        <end position="140"/>
    </location>
</feature>
<dbReference type="Pfam" id="PF00892">
    <property type="entry name" value="EamA"/>
    <property type="match status" value="2"/>
</dbReference>
<sequence>MNKKIFIIAIITVIGWASGFAGIRASLLGGFSAGHLVLYRFLIASLIFLLYAIYPRSNFKLPKKKDFLLIFSLGIIGITFYHLGVTFGQETVSAGTASMIVGSAPIFTTLIAIFILKEKMEWFGWVGLGAGFIGICLITLGSTGATFTLSKGLLLVFFATISTSFFFVYQKPLFQRYHPIELTAYFTWAGTIPMLIYLPGLFHNIQHATLEGNLAAIYVGIVPAALCYATWAIALSLGNVSTLSSMLYLEPPIAIIIAWVWLNELPSVLSMTGGFIAISSVAIVNIIGHRKRRVEEGAS</sequence>
<comment type="caution">
    <text evidence="5">The sequence shown here is derived from an EMBL/GenBank/DDBJ whole genome shotgun (WGS) entry which is preliminary data.</text>
</comment>
<dbReference type="EMBL" id="QJJQ01000010">
    <property type="protein sequence ID" value="PXW85580.1"/>
    <property type="molecule type" value="Genomic_DNA"/>
</dbReference>
<feature type="transmembrane region" description="Helical" evidence="3">
    <location>
        <begin position="37"/>
        <end position="54"/>
    </location>
</feature>
<feature type="domain" description="EamA" evidence="4">
    <location>
        <begin position="151"/>
        <end position="285"/>
    </location>
</feature>
<feature type="transmembrane region" description="Helical" evidence="3">
    <location>
        <begin position="182"/>
        <end position="202"/>
    </location>
</feature>
<dbReference type="InterPro" id="IPR037185">
    <property type="entry name" value="EmrE-like"/>
</dbReference>
<dbReference type="RefSeq" id="WP_110396039.1">
    <property type="nucleotide sequence ID" value="NZ_JBHUHB010000001.1"/>
</dbReference>
<keyword evidence="3" id="KW-0472">Membrane</keyword>
<evidence type="ECO:0000256" key="1">
    <source>
        <dbReference type="ARBA" id="ARBA00004127"/>
    </source>
</evidence>
<feature type="transmembrane region" description="Helical" evidence="3">
    <location>
        <begin position="96"/>
        <end position="115"/>
    </location>
</feature>
<comment type="similarity">
    <text evidence="2">Belongs to the EamA transporter family.</text>
</comment>